<sequence>MRIQTPRRATAAATPAGPPAGLGDVLVPGDDGYDDARRTVFAVGRPALVARPHDEAEVAAAVRHAARAGLTLSVRSGGHGMTGRATNDGGLVIDLRHLDSVEVVDPQRHVVRVGAGATWGRVAAALAPHGLAITSGDTGSVGVGGLTLGGGIGWLVRRHGLTVDSLVAARVVLADGRTVVASADQHAGLFWALRGGGGSVGVVTSLDLVAARVGPVRFGAVTYALDDAARLVRGWRDHLRTADEELSSTLVLAPAADGRPATATVLVCASHDDPAAAERSVAPLRRLGTVLADTVATVPYASTLADGGHHPPGVRLAARNVVVPRLGDDVVAALVAAAGGDRPPVLAVRALGGAVARVLPDGTAFAHRDAEALLVGAAFVPEDATDAAVEEALTGWHGVAAHGSGAYVNFQGTAAAADLHAAYPPATLARLRAVGRAYDPGRVFGHVLEPAGPDREPAPGAGA</sequence>
<dbReference type="PANTHER" id="PTHR42973">
    <property type="entry name" value="BINDING OXIDOREDUCTASE, PUTATIVE (AFU_ORTHOLOGUE AFUA_1G17690)-RELATED"/>
    <property type="match status" value="1"/>
</dbReference>
<proteinExistence type="inferred from homology"/>
<feature type="domain" description="FAD-binding PCMH-type" evidence="7">
    <location>
        <begin position="42"/>
        <end position="213"/>
    </location>
</feature>
<gene>
    <name evidence="8" type="ORF">M1843_03765</name>
</gene>
<dbReference type="PROSITE" id="PS51387">
    <property type="entry name" value="FAD_PCMH"/>
    <property type="match status" value="1"/>
</dbReference>
<keyword evidence="9" id="KW-1185">Reference proteome</keyword>
<feature type="region of interest" description="Disordered" evidence="6">
    <location>
        <begin position="1"/>
        <end position="25"/>
    </location>
</feature>
<dbReference type="EMBL" id="JALQCY010000001">
    <property type="protein sequence ID" value="MCK9792864.1"/>
    <property type="molecule type" value="Genomic_DNA"/>
</dbReference>
<evidence type="ECO:0000256" key="3">
    <source>
        <dbReference type="ARBA" id="ARBA00022630"/>
    </source>
</evidence>
<dbReference type="PANTHER" id="PTHR42973:SF39">
    <property type="entry name" value="FAD-BINDING PCMH-TYPE DOMAIN-CONTAINING PROTEIN"/>
    <property type="match status" value="1"/>
</dbReference>
<dbReference type="InterPro" id="IPR016167">
    <property type="entry name" value="FAD-bd_PCMH_sub1"/>
</dbReference>
<dbReference type="InterPro" id="IPR006093">
    <property type="entry name" value="Oxy_OxRdtase_FAD_BS"/>
</dbReference>
<keyword evidence="4" id="KW-0274">FAD</keyword>
<evidence type="ECO:0000256" key="2">
    <source>
        <dbReference type="ARBA" id="ARBA00005466"/>
    </source>
</evidence>
<keyword evidence="3" id="KW-0285">Flavoprotein</keyword>
<dbReference type="InterPro" id="IPR016166">
    <property type="entry name" value="FAD-bd_PCMH"/>
</dbReference>
<reference evidence="8 9" key="1">
    <citation type="submission" date="2022-02" db="EMBL/GenBank/DDBJ databases">
        <title>The car tank lid bacteriome: a reservoir of bacteria with potential in bioremediation of fuel.</title>
        <authorList>
            <person name="Vidal-Verdu A."/>
            <person name="Gomez-Martinez D."/>
            <person name="Latorre-Perez A."/>
            <person name="Pereto J."/>
            <person name="Porcar M."/>
        </authorList>
    </citation>
    <scope>NUCLEOTIDE SEQUENCE [LARGE SCALE GENOMIC DNA]</scope>
    <source>
        <strain evidence="8 9">4D.3</strain>
    </source>
</reference>
<dbReference type="InterPro" id="IPR036318">
    <property type="entry name" value="FAD-bd_PCMH-like_sf"/>
</dbReference>
<evidence type="ECO:0000313" key="9">
    <source>
        <dbReference type="Proteomes" id="UP001651050"/>
    </source>
</evidence>
<evidence type="ECO:0000256" key="5">
    <source>
        <dbReference type="ARBA" id="ARBA00023002"/>
    </source>
</evidence>
<evidence type="ECO:0000259" key="7">
    <source>
        <dbReference type="PROSITE" id="PS51387"/>
    </source>
</evidence>
<evidence type="ECO:0000313" key="8">
    <source>
        <dbReference type="EMBL" id="MCK9792864.1"/>
    </source>
</evidence>
<evidence type="ECO:0000256" key="4">
    <source>
        <dbReference type="ARBA" id="ARBA00022827"/>
    </source>
</evidence>
<dbReference type="Gene3D" id="3.30.43.10">
    <property type="entry name" value="Uridine Diphospho-n-acetylenolpyruvylglucosamine Reductase, domain 2"/>
    <property type="match status" value="1"/>
</dbReference>
<dbReference type="PROSITE" id="PS00862">
    <property type="entry name" value="OX2_COVAL_FAD"/>
    <property type="match status" value="1"/>
</dbReference>
<dbReference type="Proteomes" id="UP001651050">
    <property type="component" value="Unassembled WGS sequence"/>
</dbReference>
<dbReference type="Gene3D" id="3.40.462.20">
    <property type="match status" value="1"/>
</dbReference>
<dbReference type="SUPFAM" id="SSF56176">
    <property type="entry name" value="FAD-binding/transporter-associated domain-like"/>
    <property type="match status" value="1"/>
</dbReference>
<accession>A0ABT0J0C8</accession>
<dbReference type="RefSeq" id="WP_416342708.1">
    <property type="nucleotide sequence ID" value="NZ_JALQCY010000001.1"/>
</dbReference>
<comment type="cofactor">
    <cofactor evidence="1">
        <name>FAD</name>
        <dbReference type="ChEBI" id="CHEBI:57692"/>
    </cofactor>
</comment>
<comment type="similarity">
    <text evidence="2">Belongs to the oxygen-dependent FAD-linked oxidoreductase family.</text>
</comment>
<dbReference type="Gene3D" id="3.30.465.10">
    <property type="match status" value="1"/>
</dbReference>
<evidence type="ECO:0000256" key="1">
    <source>
        <dbReference type="ARBA" id="ARBA00001974"/>
    </source>
</evidence>
<keyword evidence="5" id="KW-0560">Oxidoreductase</keyword>
<dbReference type="InterPro" id="IPR016169">
    <property type="entry name" value="FAD-bd_PCMH_sub2"/>
</dbReference>
<dbReference type="InterPro" id="IPR050416">
    <property type="entry name" value="FAD-linked_Oxidoreductase"/>
</dbReference>
<evidence type="ECO:0000256" key="6">
    <source>
        <dbReference type="SAM" id="MobiDB-lite"/>
    </source>
</evidence>
<comment type="caution">
    <text evidence="8">The sequence shown here is derived from an EMBL/GenBank/DDBJ whole genome shotgun (WGS) entry which is preliminary data.</text>
</comment>
<organism evidence="8 9">
    <name type="scientific">Isoptericola peretonis</name>
    <dbReference type="NCBI Taxonomy" id="2918523"/>
    <lineage>
        <taxon>Bacteria</taxon>
        <taxon>Bacillati</taxon>
        <taxon>Actinomycetota</taxon>
        <taxon>Actinomycetes</taxon>
        <taxon>Micrococcales</taxon>
        <taxon>Promicromonosporaceae</taxon>
        <taxon>Isoptericola</taxon>
    </lineage>
</organism>
<dbReference type="Pfam" id="PF01565">
    <property type="entry name" value="FAD_binding_4"/>
    <property type="match status" value="1"/>
</dbReference>
<protein>
    <submittedName>
        <fullName evidence="8">FAD-dependent oxidoreductase</fullName>
    </submittedName>
</protein>
<name>A0ABT0J0C8_9MICO</name>
<dbReference type="InterPro" id="IPR006094">
    <property type="entry name" value="Oxid_FAD_bind_N"/>
</dbReference>